<accession>A0A8W8N6U7</accession>
<evidence type="ECO:0000313" key="4">
    <source>
        <dbReference type="EnsemblMetazoa" id="G4900.1:cds"/>
    </source>
</evidence>
<organism evidence="4 5">
    <name type="scientific">Magallana gigas</name>
    <name type="common">Pacific oyster</name>
    <name type="synonym">Crassostrea gigas</name>
    <dbReference type="NCBI Taxonomy" id="29159"/>
    <lineage>
        <taxon>Eukaryota</taxon>
        <taxon>Metazoa</taxon>
        <taxon>Spiralia</taxon>
        <taxon>Lophotrochozoa</taxon>
        <taxon>Mollusca</taxon>
        <taxon>Bivalvia</taxon>
        <taxon>Autobranchia</taxon>
        <taxon>Pteriomorphia</taxon>
        <taxon>Ostreida</taxon>
        <taxon>Ostreoidea</taxon>
        <taxon>Ostreidae</taxon>
        <taxon>Magallana</taxon>
    </lineage>
</organism>
<dbReference type="InterPro" id="IPR029063">
    <property type="entry name" value="SAM-dependent_MTases_sf"/>
</dbReference>
<dbReference type="PANTHER" id="PTHR43397">
    <property type="entry name" value="ERGOTHIONEINE BIOSYNTHESIS PROTEIN 1"/>
    <property type="match status" value="1"/>
</dbReference>
<dbReference type="GO" id="GO:0032259">
    <property type="term" value="P:methylation"/>
    <property type="evidence" value="ECO:0007669"/>
    <property type="project" value="UniProtKB-KW"/>
</dbReference>
<protein>
    <recommendedName>
        <fullName evidence="3">Histidine-specific methyltransferase SAM-dependent domain-containing protein</fullName>
    </recommendedName>
</protein>
<dbReference type="GeneID" id="105347137"/>
<reference evidence="4" key="1">
    <citation type="submission" date="2022-08" db="UniProtKB">
        <authorList>
            <consortium name="EnsemblMetazoa"/>
        </authorList>
    </citation>
    <scope>IDENTIFICATION</scope>
    <source>
        <strain evidence="4">05x7-T-G4-1.051#20</strain>
    </source>
</reference>
<dbReference type="Gene3D" id="3.40.50.150">
    <property type="entry name" value="Vaccinia Virus protein VP39"/>
    <property type="match status" value="1"/>
</dbReference>
<keyword evidence="5" id="KW-1185">Reference proteome</keyword>
<evidence type="ECO:0000313" key="5">
    <source>
        <dbReference type="Proteomes" id="UP000005408"/>
    </source>
</evidence>
<dbReference type="Proteomes" id="UP000005408">
    <property type="component" value="Unassembled WGS sequence"/>
</dbReference>
<evidence type="ECO:0000256" key="2">
    <source>
        <dbReference type="ARBA" id="ARBA00022679"/>
    </source>
</evidence>
<dbReference type="InterPro" id="IPR017804">
    <property type="entry name" value="MeTrfase_EgtD-like"/>
</dbReference>
<dbReference type="InterPro" id="IPR019257">
    <property type="entry name" value="MeTrfase_dom"/>
</dbReference>
<dbReference type="SUPFAM" id="SSF53335">
    <property type="entry name" value="S-adenosyl-L-methionine-dependent methyltransferases"/>
    <property type="match status" value="1"/>
</dbReference>
<dbReference type="OMA" id="KYLWDET"/>
<dbReference type="KEGG" id="crg:105347137"/>
<dbReference type="Pfam" id="PF10017">
    <property type="entry name" value="Methyltransf_33"/>
    <property type="match status" value="1"/>
</dbReference>
<dbReference type="GO" id="GO:0008168">
    <property type="term" value="F:methyltransferase activity"/>
    <property type="evidence" value="ECO:0007669"/>
    <property type="project" value="UniProtKB-KW"/>
</dbReference>
<feature type="domain" description="Histidine-specific methyltransferase SAM-dependent" evidence="3">
    <location>
        <begin position="5"/>
        <end position="310"/>
    </location>
</feature>
<proteinExistence type="predicted"/>
<dbReference type="InterPro" id="IPR051128">
    <property type="entry name" value="EgtD_Methyltrsf_superfamily"/>
</dbReference>
<dbReference type="PIRSF" id="PIRSF018005">
    <property type="entry name" value="UCP018005"/>
    <property type="match status" value="1"/>
</dbReference>
<sequence>MDVKELLVKGLCSTPKYIDMSCRYDKQGSIYDDQCQDIEDFYHYKAEEAIMRCNAKDAALQLKTPLRLFDLGCGSTTKSQYLINELLANKVNVEYTPIDVSKDFLQHACETLKNIYGNRLKVDPIAGDFMNVIPQIGKYRGRKVLLWLSGLQCFPLDTQHQLLSKISESMEGDDSLLMTADITQDKAVIEKAYLDFDDSKPFAKLYTNGVHVANRELGGNIDLSQFILEGRHVEDKDVSRASYNQVWLRSLCNQSYYLEEVGKNVTFEEGEKLHLYSGNGISHKYTIPQLENALASVKLRVLKKWDNGNSVLLLSTRENEL</sequence>
<keyword evidence="1" id="KW-0489">Methyltransferase</keyword>
<dbReference type="OrthoDB" id="4190at2759"/>
<dbReference type="EnsemblMetazoa" id="G4900.1">
    <property type="protein sequence ID" value="G4900.1:cds"/>
    <property type="gene ID" value="G4900"/>
</dbReference>
<dbReference type="CDD" id="cd02440">
    <property type="entry name" value="AdoMet_MTases"/>
    <property type="match status" value="1"/>
</dbReference>
<keyword evidence="2" id="KW-0808">Transferase</keyword>
<evidence type="ECO:0000259" key="3">
    <source>
        <dbReference type="Pfam" id="PF10017"/>
    </source>
</evidence>
<name>A0A8W8N6U7_MAGGI</name>
<dbReference type="RefSeq" id="XP_034301350.1">
    <property type="nucleotide sequence ID" value="XM_034445459.2"/>
</dbReference>
<evidence type="ECO:0000256" key="1">
    <source>
        <dbReference type="ARBA" id="ARBA00022603"/>
    </source>
</evidence>
<dbReference type="PANTHER" id="PTHR43397:SF1">
    <property type="entry name" value="ERGOTHIONEINE BIOSYNTHESIS PROTEIN 1"/>
    <property type="match status" value="1"/>
</dbReference>
<dbReference type="AlphaFoldDB" id="A0A8W8N6U7"/>